<reference evidence="1 2" key="1">
    <citation type="submission" date="2018-10" db="EMBL/GenBank/DDBJ databases">
        <title>Genomic Encyclopedia of Archaeal and Bacterial Type Strains, Phase II (KMG-II): from individual species to whole genera.</title>
        <authorList>
            <person name="Goeker M."/>
        </authorList>
    </citation>
    <scope>NUCLEOTIDE SEQUENCE [LARGE SCALE GENOMIC DNA]</scope>
    <source>
        <strain evidence="1 2">DSM 14954</strain>
    </source>
</reference>
<keyword evidence="2" id="KW-1185">Reference proteome</keyword>
<organism evidence="1 2">
    <name type="scientific">Solirubrobacter pauli</name>
    <dbReference type="NCBI Taxonomy" id="166793"/>
    <lineage>
        <taxon>Bacteria</taxon>
        <taxon>Bacillati</taxon>
        <taxon>Actinomycetota</taxon>
        <taxon>Thermoleophilia</taxon>
        <taxon>Solirubrobacterales</taxon>
        <taxon>Solirubrobacteraceae</taxon>
        <taxon>Solirubrobacter</taxon>
    </lineage>
</organism>
<proteinExistence type="predicted"/>
<gene>
    <name evidence="1" type="ORF">C8N24_1446</name>
</gene>
<dbReference type="AlphaFoldDB" id="A0A660LCN3"/>
<dbReference type="Proteomes" id="UP000278962">
    <property type="component" value="Unassembled WGS sequence"/>
</dbReference>
<dbReference type="RefSeq" id="WP_121249394.1">
    <property type="nucleotide sequence ID" value="NZ_RBIL01000001.1"/>
</dbReference>
<dbReference type="EMBL" id="RBIL01000001">
    <property type="protein sequence ID" value="RKQ91623.1"/>
    <property type="molecule type" value="Genomic_DNA"/>
</dbReference>
<evidence type="ECO:0000313" key="2">
    <source>
        <dbReference type="Proteomes" id="UP000278962"/>
    </source>
</evidence>
<dbReference type="OrthoDB" id="3812886at2"/>
<protein>
    <submittedName>
        <fullName evidence="1">Uncharacterized protein</fullName>
    </submittedName>
</protein>
<accession>A0A660LCN3</accession>
<comment type="caution">
    <text evidence="1">The sequence shown here is derived from an EMBL/GenBank/DDBJ whole genome shotgun (WGS) entry which is preliminary data.</text>
</comment>
<name>A0A660LCN3_9ACTN</name>
<evidence type="ECO:0000313" key="1">
    <source>
        <dbReference type="EMBL" id="RKQ91623.1"/>
    </source>
</evidence>
<sequence>MTENLKVRLVPRSLVDGERVVARRAAEDLVLVLAEDFPDRIEMVAPSEDDEERFLAGLINTRAEPGLELTRHDVAGTELLMLSGESYFTATHALWANEFDPPEPEHGTLVAVPTRQVVLAHPIRDRGALAVLTPMLQLARRFGAAGEQGTISPNLYLLRGGQLQLIELEETETQIVLPQTGEFAQLLQQL</sequence>